<keyword evidence="9" id="KW-0496">Mitochondrion</keyword>
<evidence type="ECO:0000313" key="9">
    <source>
        <dbReference type="EMBL" id="SPR00988.1"/>
    </source>
</evidence>
<evidence type="ECO:0000256" key="4">
    <source>
        <dbReference type="ARBA" id="ARBA00022694"/>
    </source>
</evidence>
<dbReference type="InterPro" id="IPR017423">
    <property type="entry name" value="TRM6"/>
</dbReference>
<dbReference type="EMBL" id="OVEO01000016">
    <property type="protein sequence ID" value="SPR00988.1"/>
    <property type="molecule type" value="Genomic_DNA"/>
</dbReference>
<dbReference type="InterPro" id="IPR029063">
    <property type="entry name" value="SAM-dependent_MTases_sf"/>
</dbReference>
<evidence type="ECO:0000313" key="11">
    <source>
        <dbReference type="Proteomes" id="UP000290189"/>
    </source>
</evidence>
<dbReference type="AlphaFoldDB" id="A0A0G4INY5"/>
<comment type="subcellular location">
    <subcellularLocation>
        <location evidence="1">Nucleus</location>
    </subcellularLocation>
</comment>
<keyword evidence="10" id="KW-1185">Reference proteome</keyword>
<reference evidence="9 11" key="2">
    <citation type="submission" date="2018-03" db="EMBL/GenBank/DDBJ databases">
        <authorList>
            <person name="Fogelqvist J."/>
        </authorList>
    </citation>
    <scope>NUCLEOTIDE SEQUENCE [LARGE SCALE GENOMIC DNA]</scope>
</reference>
<comment type="similarity">
    <text evidence="2">Belongs to the TRM6/GCD10 family.</text>
</comment>
<feature type="region of interest" description="Disordered" evidence="7">
    <location>
        <begin position="393"/>
        <end position="421"/>
    </location>
</feature>
<dbReference type="STRING" id="37360.A0A0G4INY5"/>
<dbReference type="OMA" id="TRCRPYQ"/>
<dbReference type="Pfam" id="PF04189">
    <property type="entry name" value="Gcd10p"/>
    <property type="match status" value="1"/>
</dbReference>
<evidence type="ECO:0000256" key="1">
    <source>
        <dbReference type="ARBA" id="ARBA00004123"/>
    </source>
</evidence>
<dbReference type="OrthoDB" id="10254665at2759"/>
<evidence type="ECO:0000256" key="7">
    <source>
        <dbReference type="SAM" id="MobiDB-lite"/>
    </source>
</evidence>
<dbReference type="Proteomes" id="UP000039324">
    <property type="component" value="Unassembled WGS sequence"/>
</dbReference>
<dbReference type="PANTHER" id="PTHR12945:SF0">
    <property type="entry name" value="TRNA (ADENINE(58)-N(1))-METHYLTRANSFERASE NON-CATALYTIC SUBUNIT TRM6"/>
    <property type="match status" value="1"/>
</dbReference>
<sequence length="421" mass="46655">MAKVVGANDRVLILYQDATYSMLHVRPGDKFRLAKNQVAVDPIIGCPYGSVFRLEAGVLVQVDSSLFDSSSSIVDSNFLPSSDNSQLRMNSNAQKLTRDEIMELKKTMSGEEVVALLAANSATFESKTEFSQEKWLRKKRQQHIVEIRILRPTALTVSRMYLSDAKSDKVMGIRPDTLAMILQKASLRPMSQVLVLDQCVGLIVASVAERLGGYGRVLAPYFTGPGPNAECVNAFGLDLSIQNSIVHFPAALMKDASMQDLPDDDPVLVSEYVHDASNVNAKGRTRYPEELVRRWLANQVESVIICARFDVESAMDACLPILCGGGSLVIYCPYLEPLQKVALRLRQSKQAIMVQVSENWYREYQVLTNRTHPTMQMHGASGYILSAIKTANQLSSGPSETPDESPDAKRHKPDDINERDT</sequence>
<gene>
    <name evidence="8" type="ORF">PBRA_005612</name>
    <name evidence="9" type="ORF">PLBR_LOCUS8203</name>
</gene>
<dbReference type="Gene3D" id="3.40.50.150">
    <property type="entry name" value="Vaccinia Virus protein VP39"/>
    <property type="match status" value="1"/>
</dbReference>
<protein>
    <recommendedName>
        <fullName evidence="3">tRNA (adenine(58)-N(1))-methyltransferase non-catalytic subunit TRM6</fullName>
    </recommendedName>
    <alternativeName>
        <fullName evidence="6">tRNA(m1A58)-methyltransferase subunit TRM6</fullName>
    </alternativeName>
</protein>
<dbReference type="GO" id="GO:0031515">
    <property type="term" value="C:tRNA (m1A) methyltransferase complex"/>
    <property type="evidence" value="ECO:0007669"/>
    <property type="project" value="InterPro"/>
</dbReference>
<feature type="compositionally biased region" description="Basic and acidic residues" evidence="7">
    <location>
        <begin position="406"/>
        <end position="421"/>
    </location>
</feature>
<keyword evidence="4" id="KW-0819">tRNA processing</keyword>
<keyword evidence="5" id="KW-0539">Nucleus</keyword>
<proteinExistence type="inferred from homology"/>
<evidence type="ECO:0000256" key="5">
    <source>
        <dbReference type="ARBA" id="ARBA00023242"/>
    </source>
</evidence>
<dbReference type="SUPFAM" id="SSF53335">
    <property type="entry name" value="S-adenosyl-L-methionine-dependent methyltransferases"/>
    <property type="match status" value="1"/>
</dbReference>
<evidence type="ECO:0000313" key="8">
    <source>
        <dbReference type="EMBL" id="CEO97008.1"/>
    </source>
</evidence>
<evidence type="ECO:0000256" key="6">
    <source>
        <dbReference type="ARBA" id="ARBA00032319"/>
    </source>
</evidence>
<dbReference type="PANTHER" id="PTHR12945">
    <property type="entry name" value="TRANSLATION INITIATION FACTOR EIF3-RELATED"/>
    <property type="match status" value="1"/>
</dbReference>
<organism evidence="8 10">
    <name type="scientific">Plasmodiophora brassicae</name>
    <name type="common">Clubroot disease agent</name>
    <dbReference type="NCBI Taxonomy" id="37360"/>
    <lineage>
        <taxon>Eukaryota</taxon>
        <taxon>Sar</taxon>
        <taxon>Rhizaria</taxon>
        <taxon>Endomyxa</taxon>
        <taxon>Phytomyxea</taxon>
        <taxon>Plasmodiophorida</taxon>
        <taxon>Plasmodiophoridae</taxon>
        <taxon>Plasmodiophora</taxon>
    </lineage>
</organism>
<dbReference type="Proteomes" id="UP000290189">
    <property type="component" value="Unassembled WGS sequence"/>
</dbReference>
<geneLocation type="mitochondrion" evidence="9"/>
<evidence type="ECO:0000313" key="10">
    <source>
        <dbReference type="Proteomes" id="UP000039324"/>
    </source>
</evidence>
<accession>A0A0G4INY5</accession>
<evidence type="ECO:0000256" key="2">
    <source>
        <dbReference type="ARBA" id="ARBA00008320"/>
    </source>
</evidence>
<dbReference type="EMBL" id="CDSF01000078">
    <property type="protein sequence ID" value="CEO97008.1"/>
    <property type="molecule type" value="Genomic_DNA"/>
</dbReference>
<reference evidence="8 10" key="1">
    <citation type="submission" date="2015-02" db="EMBL/GenBank/DDBJ databases">
        <authorList>
            <person name="Chooi Y.-H."/>
        </authorList>
    </citation>
    <scope>NUCLEOTIDE SEQUENCE [LARGE SCALE GENOMIC DNA]</scope>
    <source>
        <strain evidence="8">E3</strain>
    </source>
</reference>
<name>A0A0G4INY5_PLABS</name>
<dbReference type="Gene3D" id="3.10.330.20">
    <property type="match status" value="1"/>
</dbReference>
<evidence type="ECO:0000256" key="3">
    <source>
        <dbReference type="ARBA" id="ARBA00021704"/>
    </source>
</evidence>
<dbReference type="GO" id="GO:0005634">
    <property type="term" value="C:nucleus"/>
    <property type="evidence" value="ECO:0007669"/>
    <property type="project" value="UniProtKB-SubCell"/>
</dbReference>
<dbReference type="GO" id="GO:0030488">
    <property type="term" value="P:tRNA methylation"/>
    <property type="evidence" value="ECO:0007669"/>
    <property type="project" value="InterPro"/>
</dbReference>